<protein>
    <submittedName>
        <fullName evidence="1">Putative retroelement</fullName>
    </submittedName>
</protein>
<gene>
    <name evidence="1" type="primary">OSJNBa0010P20.18</name>
</gene>
<organism evidence="1">
    <name type="scientific">Oryza sativa</name>
    <name type="common">Rice</name>
    <dbReference type="NCBI Taxonomy" id="4530"/>
    <lineage>
        <taxon>Eukaryota</taxon>
        <taxon>Viridiplantae</taxon>
        <taxon>Streptophyta</taxon>
        <taxon>Embryophyta</taxon>
        <taxon>Tracheophyta</taxon>
        <taxon>Spermatophyta</taxon>
        <taxon>Magnoliopsida</taxon>
        <taxon>Liliopsida</taxon>
        <taxon>Poales</taxon>
        <taxon>Poaceae</taxon>
        <taxon>BOP clade</taxon>
        <taxon>Oryzoideae</taxon>
        <taxon>Oryzeae</taxon>
        <taxon>Oryzinae</taxon>
        <taxon>Oryza</taxon>
    </lineage>
</organism>
<reference evidence="1" key="1">
    <citation type="submission" date="2001-08" db="EMBL/GenBank/DDBJ databases">
        <title>Genomic Sequence For Oryza sativa Clone 10P20, Lemont Strain, Complete Sequence.</title>
        <authorList>
            <person name="Huang E.N."/>
            <person name="de la Bastide M."/>
            <person name="Vil D.M."/>
            <person name="Preston R.R."/>
            <person name="Spiegel L.A."/>
            <person name="See L.H."/>
            <person name="Shah R."/>
            <person name="Matero A."/>
            <person name="O'Shaughnessy A."/>
            <person name="Rodriguez M."/>
            <person name="Shekher M."/>
            <person name="Swaby I."/>
            <person name="Schutz K."/>
            <person name="Habermann K."/>
            <person name="Parnell L.D."/>
            <person name="Nascimento L.U."/>
            <person name="Dedhia N.N."/>
            <person name="McCombie W.R."/>
        </authorList>
    </citation>
    <scope>NUCLEOTIDE SEQUENCE</scope>
</reference>
<dbReference type="EMBL" id="AC011806">
    <property type="protein sequence ID" value="AAK53841.1"/>
    <property type="molecule type" value="Genomic_DNA"/>
</dbReference>
<dbReference type="AlphaFoldDB" id="Q94I75"/>
<name>Q94I75_ORYSA</name>
<evidence type="ECO:0000313" key="1">
    <source>
        <dbReference type="EMBL" id="AAK53841.1"/>
    </source>
</evidence>
<dbReference type="CDD" id="cd09272">
    <property type="entry name" value="RNase_HI_RT_Ty1"/>
    <property type="match status" value="1"/>
</dbReference>
<dbReference type="PANTHER" id="PTHR11439:SF450">
    <property type="entry name" value="REVERSE TRANSCRIPTASE TY1_COPIA-TYPE DOMAIN-CONTAINING PROTEIN"/>
    <property type="match status" value="1"/>
</dbReference>
<accession>Q94I75</accession>
<dbReference type="PANTHER" id="PTHR11439">
    <property type="entry name" value="GAG-POL-RELATED RETROTRANSPOSON"/>
    <property type="match status" value="1"/>
</dbReference>
<proteinExistence type="predicted"/>
<sequence>MCPKEIAPNLFQLATGKNKNLATELDDNHWVFSLRQIDNGEAIHELVQLGNLLSNIQLSIQNEDSIIWKRTSTGNVISLEELGTCSGNTGHTGDNKPNLLGTLDDGFSTGNQILQGVCLEGLGDLHYVLSIEVKECTIANQRSTRGFAIFLGSKVSWSAKKQATVSRSSTAAEYKALADETAKIMWLPTLLCEIGIDAPKVANHVV</sequence>